<dbReference type="PANTHER" id="PTHR31342:SF7">
    <property type="entry name" value="PROTEIN CHUP1, CHLOROPLASTIC"/>
    <property type="match status" value="1"/>
</dbReference>
<accession>A0A0K9PKF2</accession>
<keyword evidence="1 2" id="KW-0175">Coiled coil</keyword>
<dbReference type="STRING" id="29655.A0A0K9PKF2"/>
<protein>
    <recommendedName>
        <fullName evidence="6">Protein CHUP1, chloroplastic</fullName>
    </recommendedName>
</protein>
<feature type="coiled-coil region" evidence="2">
    <location>
        <begin position="220"/>
        <end position="333"/>
    </location>
</feature>
<dbReference type="AlphaFoldDB" id="A0A0K9PKF2"/>
<comment type="caution">
    <text evidence="4">The sequence shown here is derived from an EMBL/GenBank/DDBJ whole genome shotgun (WGS) entry which is preliminary data.</text>
</comment>
<organism evidence="4 5">
    <name type="scientific">Zostera marina</name>
    <name type="common">Eelgrass</name>
    <dbReference type="NCBI Taxonomy" id="29655"/>
    <lineage>
        <taxon>Eukaryota</taxon>
        <taxon>Viridiplantae</taxon>
        <taxon>Streptophyta</taxon>
        <taxon>Embryophyta</taxon>
        <taxon>Tracheophyta</taxon>
        <taxon>Spermatophyta</taxon>
        <taxon>Magnoliopsida</taxon>
        <taxon>Liliopsida</taxon>
        <taxon>Zosteraceae</taxon>
        <taxon>Zostera</taxon>
    </lineage>
</organism>
<dbReference type="EMBL" id="LFYR01000769">
    <property type="protein sequence ID" value="KMZ69451.1"/>
    <property type="molecule type" value="Genomic_DNA"/>
</dbReference>
<feature type="coiled-coil region" evidence="2">
    <location>
        <begin position="109"/>
        <end position="191"/>
    </location>
</feature>
<dbReference type="PANTHER" id="PTHR31342">
    <property type="entry name" value="PROTEIN CHUP1, CHLOROPLASTIC"/>
    <property type="match status" value="1"/>
</dbReference>
<dbReference type="Proteomes" id="UP000036987">
    <property type="component" value="Unassembled WGS sequence"/>
</dbReference>
<proteinExistence type="predicted"/>
<reference evidence="5" key="1">
    <citation type="journal article" date="2016" name="Nature">
        <title>The genome of the seagrass Zostera marina reveals angiosperm adaptation to the sea.</title>
        <authorList>
            <person name="Olsen J.L."/>
            <person name="Rouze P."/>
            <person name="Verhelst B."/>
            <person name="Lin Y.-C."/>
            <person name="Bayer T."/>
            <person name="Collen J."/>
            <person name="Dattolo E."/>
            <person name="De Paoli E."/>
            <person name="Dittami S."/>
            <person name="Maumus F."/>
            <person name="Michel G."/>
            <person name="Kersting A."/>
            <person name="Lauritano C."/>
            <person name="Lohaus R."/>
            <person name="Toepel M."/>
            <person name="Tonon T."/>
            <person name="Vanneste K."/>
            <person name="Amirebrahimi M."/>
            <person name="Brakel J."/>
            <person name="Bostroem C."/>
            <person name="Chovatia M."/>
            <person name="Grimwood J."/>
            <person name="Jenkins J.W."/>
            <person name="Jueterbock A."/>
            <person name="Mraz A."/>
            <person name="Stam W.T."/>
            <person name="Tice H."/>
            <person name="Bornberg-Bauer E."/>
            <person name="Green P.J."/>
            <person name="Pearson G.A."/>
            <person name="Procaccini G."/>
            <person name="Duarte C.M."/>
            <person name="Schmutz J."/>
            <person name="Reusch T.B.H."/>
            <person name="Van de Peer Y."/>
        </authorList>
    </citation>
    <scope>NUCLEOTIDE SEQUENCE [LARGE SCALE GENOMIC DNA]</scope>
    <source>
        <strain evidence="5">cv. Finnish</strain>
    </source>
</reference>
<evidence type="ECO:0000313" key="5">
    <source>
        <dbReference type="Proteomes" id="UP000036987"/>
    </source>
</evidence>
<dbReference type="GO" id="GO:0009902">
    <property type="term" value="P:chloroplast relocation"/>
    <property type="evidence" value="ECO:0000318"/>
    <property type="project" value="GO_Central"/>
</dbReference>
<feature type="region of interest" description="Disordered" evidence="3">
    <location>
        <begin position="447"/>
        <end position="468"/>
    </location>
</feature>
<dbReference type="GO" id="GO:0009707">
    <property type="term" value="C:chloroplast outer membrane"/>
    <property type="evidence" value="ECO:0000318"/>
    <property type="project" value="GO_Central"/>
</dbReference>
<dbReference type="InterPro" id="IPR040265">
    <property type="entry name" value="CHUP1/IPGA1-like"/>
</dbReference>
<feature type="region of interest" description="Disordered" evidence="3">
    <location>
        <begin position="629"/>
        <end position="683"/>
    </location>
</feature>
<evidence type="ECO:0008006" key="6">
    <source>
        <dbReference type="Google" id="ProtNLM"/>
    </source>
</evidence>
<keyword evidence="5" id="KW-1185">Reference proteome</keyword>
<evidence type="ECO:0000313" key="4">
    <source>
        <dbReference type="EMBL" id="KMZ69451.1"/>
    </source>
</evidence>
<dbReference type="OMA" id="NLQCDAA"/>
<dbReference type="OrthoDB" id="1917273at2759"/>
<name>A0A0K9PKF2_ZOSMR</name>
<feature type="compositionally biased region" description="Pro residues" evidence="3">
    <location>
        <begin position="652"/>
        <end position="673"/>
    </location>
</feature>
<evidence type="ECO:0000256" key="1">
    <source>
        <dbReference type="ARBA" id="ARBA00023054"/>
    </source>
</evidence>
<gene>
    <name evidence="4" type="ORF">ZOSMA_214G00390</name>
</gene>
<evidence type="ECO:0000256" key="2">
    <source>
        <dbReference type="SAM" id="Coils"/>
    </source>
</evidence>
<sequence>MVVPFGFFVAASIAVYAVRQKRNASQNTPQLSENEEADWTSLLLPNQEKEEKTVHYFHAEEEEKKKVKNCLTQFLDEEEEGEGFLEFDQLFIREIDFPLPEDEYDITLNSNYEIDMVIAEAELNQLRNMVKELEDREVKLEGELLEYYGLKDQESDILELKMELKVKLDEINTLNITIETLETERKKLHEEVMSGISAKKELEATRILLKESQKQIQVEASQTKDHLLMLKKQITDLQQQENAEASKFDFEIRKKLMIMSELEVEVVELRRMNKELQHDKRELTMKLDTTESRASALYKMAENERVIHSSGDIKKLKHVNEDLAKQVEGLQTNRFNEVEELVYLRWVNACLRYELREYQLPSSKLSARDLNKNLSPRSQDNAKRLMLEYAGSERGHDTDFDFISSLPSSPGSDEFDDMSIDSSSTKISTRPRKKTFIQKFKRWGKTKDEHSHTNFSQRRSFGDPPLQTNLIGKSPMIISSLDALMRRNIDDSMGITTYGTSENDPVESPRNPLVSVSESFQLMSKSVEGVAEDKYPPYKDRYKLALEREKVIKEKAEQARGQKFGNDQQNVVSNIESKVKFGSPTPLVLASKPNQLKKIDEAPYIDNSSNINDPDTLVVSKMKLASIEKRPPKLFRPPPRLSSADAKAKDGIPPPPLPPIVPPSGAPPPPPLPGTALKDSPDGKVHRAPELVELYQSLMKRETKNTVSIALSPTNSMDARNNMIGEIQNQSVFLLAVKADVETQGDFVMSLAAEVRAASFSKIEDLVVFVDWLDEELSFLVDERAVLKHFDWPEGKADALRESAFEYQDLMKLESLVSSFTDDPKLHCEPALKKMYSLLENMEQSVYALLRTRDVMISRCKEFRFPFDWLNDSGVVGKIKLASVQLARKYMKRVSTEVDALGSSEREANREFLLLQGVRFAFRVHQFAGGFDSDSMQAFEELRARVNLVTIQPQQKNSLINE</sequence>
<evidence type="ECO:0000256" key="3">
    <source>
        <dbReference type="SAM" id="MobiDB-lite"/>
    </source>
</evidence>